<dbReference type="AlphaFoldDB" id="A0A1T2ES07"/>
<proteinExistence type="predicted"/>
<comment type="caution">
    <text evidence="2">The sequence shown here is derived from an EMBL/GenBank/DDBJ whole genome shotgun (WGS) entry which is preliminary data.</text>
</comment>
<accession>A0A1T2ES07</accession>
<dbReference type="EMBL" id="MPNX01000010">
    <property type="protein sequence ID" value="OOY34891.1"/>
    <property type="molecule type" value="Genomic_DNA"/>
</dbReference>
<dbReference type="InterPro" id="IPR007332">
    <property type="entry name" value="DUF411"/>
</dbReference>
<evidence type="ECO:0000256" key="1">
    <source>
        <dbReference type="SAM" id="Phobius"/>
    </source>
</evidence>
<keyword evidence="1" id="KW-1133">Transmembrane helix</keyword>
<evidence type="ECO:0000313" key="3">
    <source>
        <dbReference type="Proteomes" id="UP000190962"/>
    </source>
</evidence>
<protein>
    <recommendedName>
        <fullName evidence="4">Metal-binding protein</fullName>
    </recommendedName>
</protein>
<evidence type="ECO:0000313" key="2">
    <source>
        <dbReference type="EMBL" id="OOY34891.1"/>
    </source>
</evidence>
<reference evidence="2 3" key="1">
    <citation type="submission" date="2016-11" db="EMBL/GenBank/DDBJ databases">
        <title>Mixed transmission modes and dynamic genome evolution in an obligate animal-bacterial symbiosis.</title>
        <authorList>
            <person name="Russell S.L."/>
            <person name="Corbett-Detig R.B."/>
            <person name="Cavanaugh C.M."/>
        </authorList>
    </citation>
    <scope>NUCLEOTIDE SEQUENCE [LARGE SCALE GENOMIC DNA]</scope>
    <source>
        <strain evidence="2">MA-KB16</strain>
    </source>
</reference>
<keyword evidence="1" id="KW-0472">Membrane</keyword>
<name>A0A1T2ES07_SOVGS</name>
<dbReference type="Proteomes" id="UP000190962">
    <property type="component" value="Unassembled WGS sequence"/>
</dbReference>
<dbReference type="Pfam" id="PF04214">
    <property type="entry name" value="DUF411"/>
    <property type="match status" value="1"/>
</dbReference>
<evidence type="ECO:0008006" key="4">
    <source>
        <dbReference type="Google" id="ProtNLM"/>
    </source>
</evidence>
<organism evidence="2 3">
    <name type="scientific">Solemya velum gill symbiont</name>
    <dbReference type="NCBI Taxonomy" id="2340"/>
    <lineage>
        <taxon>Bacteria</taxon>
        <taxon>Pseudomonadati</taxon>
        <taxon>Pseudomonadota</taxon>
        <taxon>Gammaproteobacteria</taxon>
        <taxon>sulfur-oxidizing symbionts</taxon>
    </lineage>
</organism>
<dbReference type="SUPFAM" id="SSF52833">
    <property type="entry name" value="Thioredoxin-like"/>
    <property type="match status" value="1"/>
</dbReference>
<dbReference type="InterPro" id="IPR036249">
    <property type="entry name" value="Thioredoxin-like_sf"/>
</dbReference>
<feature type="transmembrane region" description="Helical" evidence="1">
    <location>
        <begin position="21"/>
        <end position="42"/>
    </location>
</feature>
<keyword evidence="1" id="KW-0812">Transmembrane</keyword>
<gene>
    <name evidence="2" type="ORF">BOV88_07840</name>
</gene>
<sequence>MQGRTNSIQDKESKTGKRQSLRKVFLFTIFVGMIGGAAALLVNVSTQPVEAAEVIVYKSPTCGCCNEWVDHLRSNGFTVSTRDRSNMQPIKQEFGVQAGLQSCHTATVDGYFIEGHVPAKDIKRLLSEKPEISGLTVPGMPMGSPGMEGHRKDSYAVLEVDPDNNTSVYAQY</sequence>